<evidence type="ECO:0000313" key="3">
    <source>
        <dbReference type="EMBL" id="CAE0363098.1"/>
    </source>
</evidence>
<protein>
    <submittedName>
        <fullName evidence="3">Uncharacterized protein</fullName>
    </submittedName>
</protein>
<accession>A0A7S3JTM9</accession>
<feature type="region of interest" description="Disordered" evidence="1">
    <location>
        <begin position="153"/>
        <end position="216"/>
    </location>
</feature>
<gene>
    <name evidence="3" type="ORF">ALAG00032_LOCUS3839</name>
</gene>
<evidence type="ECO:0000256" key="2">
    <source>
        <dbReference type="SAM" id="Phobius"/>
    </source>
</evidence>
<proteinExistence type="predicted"/>
<feature type="compositionally biased region" description="Basic and acidic residues" evidence="1">
    <location>
        <begin position="178"/>
        <end position="191"/>
    </location>
</feature>
<feature type="transmembrane region" description="Helical" evidence="2">
    <location>
        <begin position="99"/>
        <end position="121"/>
    </location>
</feature>
<feature type="compositionally biased region" description="Low complexity" evidence="1">
    <location>
        <begin position="153"/>
        <end position="172"/>
    </location>
</feature>
<dbReference type="EMBL" id="HBIJ01005425">
    <property type="protein sequence ID" value="CAE0363098.1"/>
    <property type="molecule type" value="Transcribed_RNA"/>
</dbReference>
<organism evidence="3">
    <name type="scientific">Aureoumbra lagunensis</name>
    <dbReference type="NCBI Taxonomy" id="44058"/>
    <lineage>
        <taxon>Eukaryota</taxon>
        <taxon>Sar</taxon>
        <taxon>Stramenopiles</taxon>
        <taxon>Ochrophyta</taxon>
        <taxon>Pelagophyceae</taxon>
        <taxon>Pelagomonadales</taxon>
        <taxon>Aureoumbra</taxon>
    </lineage>
</organism>
<keyword evidence="2" id="KW-0812">Transmembrane</keyword>
<dbReference type="AlphaFoldDB" id="A0A7S3JTM9"/>
<keyword evidence="2" id="KW-0472">Membrane</keyword>
<evidence type="ECO:0000256" key="1">
    <source>
        <dbReference type="SAM" id="MobiDB-lite"/>
    </source>
</evidence>
<keyword evidence="2" id="KW-1133">Transmembrane helix</keyword>
<name>A0A7S3JTM9_9STRA</name>
<reference evidence="3" key="1">
    <citation type="submission" date="2021-01" db="EMBL/GenBank/DDBJ databases">
        <authorList>
            <person name="Corre E."/>
            <person name="Pelletier E."/>
            <person name="Niang G."/>
            <person name="Scheremetjew M."/>
            <person name="Finn R."/>
            <person name="Kale V."/>
            <person name="Holt S."/>
            <person name="Cochrane G."/>
            <person name="Meng A."/>
            <person name="Brown T."/>
            <person name="Cohen L."/>
        </authorList>
    </citation>
    <scope>NUCLEOTIDE SEQUENCE</scope>
    <source>
        <strain evidence="3">CCMP1510</strain>
    </source>
</reference>
<sequence>MRLVLCALLICVYGRQQDYSARLRALGYHRNEIVEIKASVARVVVRRGLPRPQGGMPESWKEDKFQKKNREPWNPLSIFKPLGKIVRTCGSFALSTLKIAVPISIVIAFAGGLWPVVSILITQIRSATNGTIERLHSSPKSQPVMIMPRRIPQRPLKQQPKLPQTSTTQSKPEQPPPEEQRPIESPQRRISESPQDQFVLDGPDDPSLRRGAYSPL</sequence>